<evidence type="ECO:0000313" key="2">
    <source>
        <dbReference type="EMBL" id="SFK35950.1"/>
    </source>
</evidence>
<evidence type="ECO:0008006" key="4">
    <source>
        <dbReference type="Google" id="ProtNLM"/>
    </source>
</evidence>
<dbReference type="Proteomes" id="UP000198915">
    <property type="component" value="Unassembled WGS sequence"/>
</dbReference>
<dbReference type="Pfam" id="PF10966">
    <property type="entry name" value="DUF2768"/>
    <property type="match status" value="1"/>
</dbReference>
<dbReference type="EMBL" id="FORT01000012">
    <property type="protein sequence ID" value="SFK35950.1"/>
    <property type="molecule type" value="Genomic_DNA"/>
</dbReference>
<dbReference type="STRING" id="1884381.SAMN05518846_11250"/>
<accession>A0A1I3YVY6</accession>
<reference evidence="3" key="1">
    <citation type="submission" date="2016-10" db="EMBL/GenBank/DDBJ databases">
        <authorList>
            <person name="Varghese N."/>
            <person name="Submissions S."/>
        </authorList>
    </citation>
    <scope>NUCLEOTIDE SEQUENCE [LARGE SCALE GENOMIC DNA]</scope>
    <source>
        <strain evidence="3">OK042</strain>
    </source>
</reference>
<evidence type="ECO:0000313" key="3">
    <source>
        <dbReference type="Proteomes" id="UP000198915"/>
    </source>
</evidence>
<feature type="transmembrane region" description="Helical" evidence="1">
    <location>
        <begin position="6"/>
        <end position="27"/>
    </location>
</feature>
<keyword evidence="1" id="KW-1133">Transmembrane helix</keyword>
<dbReference type="InterPro" id="IPR020076">
    <property type="entry name" value="DUF2768"/>
</dbReference>
<evidence type="ECO:0000256" key="1">
    <source>
        <dbReference type="SAM" id="Phobius"/>
    </source>
</evidence>
<keyword evidence="1" id="KW-0472">Membrane</keyword>
<organism evidence="2 3">
    <name type="scientific">Brevibacillus centrosporus</name>
    <dbReference type="NCBI Taxonomy" id="54910"/>
    <lineage>
        <taxon>Bacteria</taxon>
        <taxon>Bacillati</taxon>
        <taxon>Bacillota</taxon>
        <taxon>Bacilli</taxon>
        <taxon>Bacillales</taxon>
        <taxon>Paenibacillaceae</taxon>
        <taxon>Brevibacillus</taxon>
    </lineage>
</organism>
<keyword evidence="3" id="KW-1185">Reference proteome</keyword>
<gene>
    <name evidence="2" type="ORF">SAMN05518846_11250</name>
</gene>
<dbReference type="AlphaFoldDB" id="A0A1I3YVY6"/>
<protein>
    <recommendedName>
        <fullName evidence="4">DUF2768 domain-containing protein</fullName>
    </recommendedName>
</protein>
<feature type="transmembrane region" description="Helical" evidence="1">
    <location>
        <begin position="39"/>
        <end position="61"/>
    </location>
</feature>
<proteinExistence type="predicted"/>
<sequence length="62" mass="7245">MYIDPMTKMNISLIAMGLMFVCNLLMIYARKMTNAFLRFLVKTFAFLMLLAIFVMILIVIFV</sequence>
<keyword evidence="1" id="KW-0812">Transmembrane</keyword>
<name>A0A1I3YVY6_9BACL</name>